<protein>
    <submittedName>
        <fullName evidence="2">Alpha/beta fold hydrolase</fullName>
    </submittedName>
</protein>
<dbReference type="InterPro" id="IPR000073">
    <property type="entry name" value="AB_hydrolase_1"/>
</dbReference>
<dbReference type="InterPro" id="IPR029058">
    <property type="entry name" value="AB_hydrolase_fold"/>
</dbReference>
<dbReference type="Pfam" id="PF12697">
    <property type="entry name" value="Abhydrolase_6"/>
    <property type="match status" value="1"/>
</dbReference>
<reference evidence="2 3" key="1">
    <citation type="submission" date="2019-01" db="EMBL/GenBank/DDBJ databases">
        <title>Genome sequencing of strain FW100M-8.</title>
        <authorList>
            <person name="Heo J."/>
            <person name="Kim S.-J."/>
            <person name="Kim J.-S."/>
            <person name="Hong S.-B."/>
            <person name="Kwon S.-W."/>
        </authorList>
    </citation>
    <scope>NUCLEOTIDE SEQUENCE [LARGE SCALE GENOMIC DNA]</scope>
    <source>
        <strain evidence="2 3">FW100M-8</strain>
    </source>
</reference>
<gene>
    <name evidence="2" type="ORF">ET445_04440</name>
</gene>
<keyword evidence="2" id="KW-0378">Hydrolase</keyword>
<feature type="domain" description="AB hydrolase-1" evidence="1">
    <location>
        <begin position="82"/>
        <end position="282"/>
    </location>
</feature>
<dbReference type="Gene3D" id="3.40.50.1820">
    <property type="entry name" value="alpha/beta hydrolase"/>
    <property type="match status" value="1"/>
</dbReference>
<proteinExistence type="predicted"/>
<sequence>MHPVAFAARTAAASVVAAARAADRVSPALAARLALPLFRATGPRLPVRPSERAVHEGARRSTVRVRGLDLAVFEWGTGADVVLLVHGWRGRAAQFAPIVRELRAEGFRVVAFDAPANGDSPGRRTDLRDWLAAIDALQLRYGRFHAIVGHSFGALAALTAVREGITAGGVVAIAGVSRARMLVDAFGGALRLSPAATSSLASRFAGRVFGARDEASFWMRFDAAAHPLPDDMPLLLVHDASDREIPLAEAERLLAAHGDAARLLVVEGSGHSRVLANDATLDAVTAFTTGGLAALDASRGRSDRGTVDSWHRGAPV</sequence>
<evidence type="ECO:0000313" key="2">
    <source>
        <dbReference type="EMBL" id="QAY72704.1"/>
    </source>
</evidence>
<dbReference type="Proteomes" id="UP000291259">
    <property type="component" value="Chromosome"/>
</dbReference>
<dbReference type="RefSeq" id="WP_129189206.1">
    <property type="nucleotide sequence ID" value="NZ_CP035491.1"/>
</dbReference>
<evidence type="ECO:0000313" key="3">
    <source>
        <dbReference type="Proteomes" id="UP000291259"/>
    </source>
</evidence>
<keyword evidence="3" id="KW-1185">Reference proteome</keyword>
<name>A0A4P6FA78_9MICO</name>
<dbReference type="GO" id="GO:0016787">
    <property type="term" value="F:hydrolase activity"/>
    <property type="evidence" value="ECO:0007669"/>
    <property type="project" value="UniProtKB-KW"/>
</dbReference>
<dbReference type="EMBL" id="CP035491">
    <property type="protein sequence ID" value="QAY72704.1"/>
    <property type="molecule type" value="Genomic_DNA"/>
</dbReference>
<organism evidence="2 3">
    <name type="scientific">Agromyces protaetiae</name>
    <dbReference type="NCBI Taxonomy" id="2509455"/>
    <lineage>
        <taxon>Bacteria</taxon>
        <taxon>Bacillati</taxon>
        <taxon>Actinomycetota</taxon>
        <taxon>Actinomycetes</taxon>
        <taxon>Micrococcales</taxon>
        <taxon>Microbacteriaceae</taxon>
        <taxon>Agromyces</taxon>
    </lineage>
</organism>
<dbReference type="KEGG" id="agf:ET445_04440"/>
<dbReference type="PANTHER" id="PTHR42886:SF29">
    <property type="entry name" value="PUMMELIG, ISOFORM A"/>
    <property type="match status" value="1"/>
</dbReference>
<dbReference type="SUPFAM" id="SSF53474">
    <property type="entry name" value="alpha/beta-Hydrolases"/>
    <property type="match status" value="1"/>
</dbReference>
<dbReference type="PANTHER" id="PTHR42886">
    <property type="entry name" value="RE40534P-RELATED"/>
    <property type="match status" value="1"/>
</dbReference>
<dbReference type="AlphaFoldDB" id="A0A4P6FA78"/>
<accession>A0A4P6FA78</accession>
<dbReference type="OrthoDB" id="9785847at2"/>
<evidence type="ECO:0000259" key="1">
    <source>
        <dbReference type="Pfam" id="PF12697"/>
    </source>
</evidence>